<accession>Q1D5E6</accession>
<evidence type="ECO:0000313" key="2">
    <source>
        <dbReference type="EMBL" id="ABF88380.1"/>
    </source>
</evidence>
<gene>
    <name evidence="2" type="ordered locus">MXAN_3947</name>
</gene>
<dbReference type="Gene3D" id="3.10.129.10">
    <property type="entry name" value="Hotdog Thioesterase"/>
    <property type="match status" value="1"/>
</dbReference>
<proteinExistence type="predicted"/>
<dbReference type="AlphaFoldDB" id="Q1D5E6"/>
<sequence>MSSVATAVPLTARDSAVSRRLRITPSMCGQTSLFAGQIGDWAWDTVSRLCGTDVLTATNASGAPTYLAFYYFRIRGTPALHPGALRFGDTLDVTSKAYNFGSESVLTVHRICKTAEGGAPEADAFGHEELYEQPQPGRIYAETFNRWITRSDGKSNESLIKSSPVGFQYAHLPLLPDEYSPRRAYGDARARGTFHDVDSAEYRLTVDRFPLRYAVDVIRDVNGVGLIYFASYFSMVDWAIWQLARHQGRSEQAFLSRVVLDQQLCFLGNAALDTTFDIDVQHWERVGGGEELFNVKMREGAQGRDIAVATVKVRFDAASEGGRRG</sequence>
<dbReference type="InterPro" id="IPR040718">
    <property type="entry name" value="LnmK_N_HDF"/>
</dbReference>
<dbReference type="RefSeq" id="WP_011553957.1">
    <property type="nucleotide sequence ID" value="NC_008095.1"/>
</dbReference>
<organism evidence="2 3">
    <name type="scientific">Myxococcus xanthus (strain DK1622)</name>
    <dbReference type="NCBI Taxonomy" id="246197"/>
    <lineage>
        <taxon>Bacteria</taxon>
        <taxon>Pseudomonadati</taxon>
        <taxon>Myxococcota</taxon>
        <taxon>Myxococcia</taxon>
        <taxon>Myxococcales</taxon>
        <taxon>Cystobacterineae</taxon>
        <taxon>Myxococcaceae</taxon>
        <taxon>Myxococcus</taxon>
    </lineage>
</organism>
<dbReference type="STRING" id="246197.MXAN_3947"/>
<dbReference type="Pfam" id="PF18238">
    <property type="entry name" value="LnmK_N_HDF"/>
    <property type="match status" value="1"/>
</dbReference>
<evidence type="ECO:0000313" key="3">
    <source>
        <dbReference type="Proteomes" id="UP000002402"/>
    </source>
</evidence>
<feature type="domain" description="LnmK N-terminal" evidence="1">
    <location>
        <begin position="19"/>
        <end position="195"/>
    </location>
</feature>
<dbReference type="GeneID" id="41361279"/>
<dbReference type="Proteomes" id="UP000002402">
    <property type="component" value="Chromosome"/>
</dbReference>
<dbReference type="OrthoDB" id="3374280at2"/>
<dbReference type="KEGG" id="mxa:MXAN_3947"/>
<evidence type="ECO:0000259" key="1">
    <source>
        <dbReference type="Pfam" id="PF18238"/>
    </source>
</evidence>
<reference evidence="2 3" key="1">
    <citation type="journal article" date="2006" name="Proc. Natl. Acad. Sci. U.S.A.">
        <title>Evolution of sensory complexity recorded in a myxobacterial genome.</title>
        <authorList>
            <person name="Goldman B.S."/>
            <person name="Nierman W.C."/>
            <person name="Kaiser D."/>
            <person name="Slater S.C."/>
            <person name="Durkin A.S."/>
            <person name="Eisen J.A."/>
            <person name="Ronning C.M."/>
            <person name="Barbazuk W.B."/>
            <person name="Blanchard M."/>
            <person name="Field C."/>
            <person name="Halling C."/>
            <person name="Hinkle G."/>
            <person name="Iartchuk O."/>
            <person name="Kim H.S."/>
            <person name="Mackenzie C."/>
            <person name="Madupu R."/>
            <person name="Miller N."/>
            <person name="Shvartsbeyn A."/>
            <person name="Sullivan S.A."/>
            <person name="Vaudin M."/>
            <person name="Wiegand R."/>
            <person name="Kaplan H.B."/>
        </authorList>
    </citation>
    <scope>NUCLEOTIDE SEQUENCE [LARGE SCALE GENOMIC DNA]</scope>
    <source>
        <strain evidence="3">DK1622</strain>
    </source>
</reference>
<dbReference type="NCBIfam" id="TIGR04098">
    <property type="entry name" value="LnmK_bifunc"/>
    <property type="match status" value="1"/>
</dbReference>
<protein>
    <recommendedName>
        <fullName evidence="1">LnmK N-terminal domain-containing protein</fullName>
    </recommendedName>
</protein>
<dbReference type="InterPro" id="IPR024091">
    <property type="entry name" value="LnmK-like_bifun_acyl/decarbox"/>
</dbReference>
<dbReference type="EMBL" id="CP000113">
    <property type="protein sequence ID" value="ABF88380.1"/>
    <property type="molecule type" value="Genomic_DNA"/>
</dbReference>
<name>Q1D5E6_MYXXD</name>
<keyword evidence="3" id="KW-1185">Reference proteome</keyword>
<dbReference type="eggNOG" id="COG0824">
    <property type="taxonomic scope" value="Bacteria"/>
</dbReference>
<dbReference type="HOGENOM" id="CLU_857633_0_0_7"/>
<dbReference type="EnsemblBacteria" id="ABF88380">
    <property type="protein sequence ID" value="ABF88380"/>
    <property type="gene ID" value="MXAN_3947"/>
</dbReference>